<protein>
    <submittedName>
        <fullName evidence="1">Uncharacterized protein</fullName>
    </submittedName>
</protein>
<sequence>MVVWLFLALVLTQSFTASLTSIFAARRIGPATVDVRH</sequence>
<comment type="caution">
    <text evidence="1">The sequence shown here is derived from an EMBL/GenBank/DDBJ whole genome shotgun (WGS) entry which is preliminary data.</text>
</comment>
<evidence type="ECO:0000313" key="1">
    <source>
        <dbReference type="EMBL" id="KAJ6975749.1"/>
    </source>
</evidence>
<gene>
    <name evidence="1" type="ORF">NC653_031545</name>
</gene>
<reference evidence="1" key="1">
    <citation type="journal article" date="2023" name="Mol. Ecol. Resour.">
        <title>Chromosome-level genome assembly of a triploid poplar Populus alba 'Berolinensis'.</title>
        <authorList>
            <person name="Chen S."/>
            <person name="Yu Y."/>
            <person name="Wang X."/>
            <person name="Wang S."/>
            <person name="Zhang T."/>
            <person name="Zhou Y."/>
            <person name="He R."/>
            <person name="Meng N."/>
            <person name="Wang Y."/>
            <person name="Liu W."/>
            <person name="Liu Z."/>
            <person name="Liu J."/>
            <person name="Guo Q."/>
            <person name="Huang H."/>
            <person name="Sederoff R.R."/>
            <person name="Wang G."/>
            <person name="Qu G."/>
            <person name="Chen S."/>
        </authorList>
    </citation>
    <scope>NUCLEOTIDE SEQUENCE</scope>
    <source>
        <strain evidence="1">SC-2020</strain>
    </source>
</reference>
<dbReference type="Gene3D" id="1.10.287.70">
    <property type="match status" value="1"/>
</dbReference>
<dbReference type="EMBL" id="JAQIZT010000013">
    <property type="protein sequence ID" value="KAJ6975749.1"/>
    <property type="molecule type" value="Genomic_DNA"/>
</dbReference>
<keyword evidence="2" id="KW-1185">Reference proteome</keyword>
<proteinExistence type="predicted"/>
<evidence type="ECO:0000313" key="2">
    <source>
        <dbReference type="Proteomes" id="UP001164929"/>
    </source>
</evidence>
<dbReference type="Proteomes" id="UP001164929">
    <property type="component" value="Chromosome 13"/>
</dbReference>
<organism evidence="1 2">
    <name type="scientific">Populus alba x Populus x berolinensis</name>
    <dbReference type="NCBI Taxonomy" id="444605"/>
    <lineage>
        <taxon>Eukaryota</taxon>
        <taxon>Viridiplantae</taxon>
        <taxon>Streptophyta</taxon>
        <taxon>Embryophyta</taxon>
        <taxon>Tracheophyta</taxon>
        <taxon>Spermatophyta</taxon>
        <taxon>Magnoliopsida</taxon>
        <taxon>eudicotyledons</taxon>
        <taxon>Gunneridae</taxon>
        <taxon>Pentapetalae</taxon>
        <taxon>rosids</taxon>
        <taxon>fabids</taxon>
        <taxon>Malpighiales</taxon>
        <taxon>Salicaceae</taxon>
        <taxon>Saliceae</taxon>
        <taxon>Populus</taxon>
    </lineage>
</organism>
<accession>A0AAD6LZT7</accession>
<name>A0AAD6LZT7_9ROSI</name>
<dbReference type="AlphaFoldDB" id="A0AAD6LZT7"/>